<dbReference type="Proteomes" id="UP000886335">
    <property type="component" value="Unassembled WGS sequence"/>
</dbReference>
<dbReference type="Pfam" id="PF00132">
    <property type="entry name" value="Hexapep"/>
    <property type="match status" value="3"/>
</dbReference>
<dbReference type="InterPro" id="IPR001451">
    <property type="entry name" value="Hexapep"/>
</dbReference>
<sequence length="352" mass="37663">MNVSDLYTYLKQFSDDIELVGDGSIPVTGPAKIENARPGEFSFVANEKYRKYIEVTEASLLVVGRQLPVEQYSTRKAFLKVRDPYTAFVFLLDRFAAAPKPASPGVAPTAVIGRNVRLGKNVSVGEYAIIRDGCDIGDNTIVGPHAVLLEHVRTGSDCLIYPHVVCYHGVRIGNRVTIHSGAVIGADGFGFAPQPDGSYIKIPQAGITEIGDNVEIGAISAVDRATMGSTVVEEGCKIDNLVQIGHNCRIGAHTVIAALAGISGSVDVGRQCMIGGQAGFAGHLSIADRTNIAAKSGITKSLPGPGKAYRGYPAQPMRDQLRQEALVRNLGAMKQKIEELEAELRHIRDSLQ</sequence>
<evidence type="ECO:0000313" key="10">
    <source>
        <dbReference type="EMBL" id="HED30336.1"/>
    </source>
</evidence>
<dbReference type="PROSITE" id="PS00101">
    <property type="entry name" value="HEXAPEP_TRANSFERASES"/>
    <property type="match status" value="2"/>
</dbReference>
<dbReference type="Gene3D" id="2.160.10.10">
    <property type="entry name" value="Hexapeptide repeat proteins"/>
    <property type="match status" value="1"/>
</dbReference>
<dbReference type="GO" id="GO:0016020">
    <property type="term" value="C:membrane"/>
    <property type="evidence" value="ECO:0007669"/>
    <property type="project" value="GOC"/>
</dbReference>
<keyword evidence="6 7" id="KW-0012">Acyltransferase</keyword>
<evidence type="ECO:0000256" key="3">
    <source>
        <dbReference type="ARBA" id="ARBA00022679"/>
    </source>
</evidence>
<dbReference type="PANTHER" id="PTHR43378">
    <property type="entry name" value="UDP-3-O-ACYLGLUCOSAMINE N-ACYLTRANSFERASE"/>
    <property type="match status" value="1"/>
</dbReference>
<dbReference type="EC" id="2.3.1.191" evidence="7"/>
<evidence type="ECO:0000256" key="5">
    <source>
        <dbReference type="ARBA" id="ARBA00023098"/>
    </source>
</evidence>
<dbReference type="NCBIfam" id="NF002060">
    <property type="entry name" value="PRK00892.1"/>
    <property type="match status" value="1"/>
</dbReference>
<evidence type="ECO:0000256" key="8">
    <source>
        <dbReference type="SAM" id="Coils"/>
    </source>
</evidence>
<dbReference type="UniPathway" id="UPA00973"/>
<dbReference type="GO" id="GO:0103118">
    <property type="term" value="F:UDP-3-O-[(3R)-3-hydroxyacyl]-glucosamine N-acyltransferase activity"/>
    <property type="evidence" value="ECO:0007669"/>
    <property type="project" value="UniProtKB-EC"/>
</dbReference>
<evidence type="ECO:0000256" key="1">
    <source>
        <dbReference type="ARBA" id="ARBA00022516"/>
    </source>
</evidence>
<name>A0A831SMF6_PROAE</name>
<comment type="caution">
    <text evidence="10">The sequence shown here is derived from an EMBL/GenBank/DDBJ whole genome shotgun (WGS) entry which is preliminary data.</text>
</comment>
<dbReference type="CDD" id="cd03352">
    <property type="entry name" value="LbH_LpxD"/>
    <property type="match status" value="1"/>
</dbReference>
<dbReference type="SUPFAM" id="SSF51161">
    <property type="entry name" value="Trimeric LpxA-like enzymes"/>
    <property type="match status" value="1"/>
</dbReference>
<protein>
    <recommendedName>
        <fullName evidence="7">UDP-3-O-acylglucosamine N-acyltransferase</fullName>
        <ecNumber evidence="7">2.3.1.191</ecNumber>
    </recommendedName>
</protein>
<evidence type="ECO:0000256" key="4">
    <source>
        <dbReference type="ARBA" id="ARBA00022737"/>
    </source>
</evidence>
<keyword evidence="3 7" id="KW-0808">Transferase</keyword>
<gene>
    <name evidence="7 10" type="primary">lpxD</name>
    <name evidence="10" type="ORF">ENN50_01320</name>
</gene>
<dbReference type="GO" id="GO:0009245">
    <property type="term" value="P:lipid A biosynthetic process"/>
    <property type="evidence" value="ECO:0007669"/>
    <property type="project" value="UniProtKB-UniRule"/>
</dbReference>
<keyword evidence="4 7" id="KW-0677">Repeat</keyword>
<dbReference type="HAMAP" id="MF_00523">
    <property type="entry name" value="LpxD"/>
    <property type="match status" value="1"/>
</dbReference>
<dbReference type="Gene3D" id="3.40.1390.10">
    <property type="entry name" value="MurE/MurF, N-terminal domain"/>
    <property type="match status" value="1"/>
</dbReference>
<dbReference type="EMBL" id="DSBW01000029">
    <property type="protein sequence ID" value="HED30336.1"/>
    <property type="molecule type" value="Genomic_DNA"/>
</dbReference>
<proteinExistence type="inferred from homology"/>
<keyword evidence="2 7" id="KW-0441">Lipid A biosynthesis</keyword>
<dbReference type="InterPro" id="IPR018357">
    <property type="entry name" value="Hexapep_transf_CS"/>
</dbReference>
<dbReference type="InterPro" id="IPR011004">
    <property type="entry name" value="Trimer_LpxA-like_sf"/>
</dbReference>
<organism evidence="10">
    <name type="scientific">Prosthecochloris aestuarii</name>
    <dbReference type="NCBI Taxonomy" id="1102"/>
    <lineage>
        <taxon>Bacteria</taxon>
        <taxon>Pseudomonadati</taxon>
        <taxon>Chlorobiota</taxon>
        <taxon>Chlorobiia</taxon>
        <taxon>Chlorobiales</taxon>
        <taxon>Chlorobiaceae</taxon>
        <taxon>Prosthecochloris</taxon>
    </lineage>
</organism>
<dbReference type="NCBIfam" id="TIGR01853">
    <property type="entry name" value="lipid_A_lpxD"/>
    <property type="match status" value="1"/>
</dbReference>
<dbReference type="InterPro" id="IPR020573">
    <property type="entry name" value="UDP_GlcNAc_AcTrfase_non-rep"/>
</dbReference>
<comment type="catalytic activity">
    <reaction evidence="7">
        <text>a UDP-3-O-[(3R)-3-hydroxyacyl]-alpha-D-glucosamine + a (3R)-hydroxyacyl-[ACP] = a UDP-2-N,3-O-bis[(3R)-3-hydroxyacyl]-alpha-D-glucosamine + holo-[ACP] + H(+)</text>
        <dbReference type="Rhea" id="RHEA:53836"/>
        <dbReference type="Rhea" id="RHEA-COMP:9685"/>
        <dbReference type="Rhea" id="RHEA-COMP:9945"/>
        <dbReference type="ChEBI" id="CHEBI:15378"/>
        <dbReference type="ChEBI" id="CHEBI:64479"/>
        <dbReference type="ChEBI" id="CHEBI:78827"/>
        <dbReference type="ChEBI" id="CHEBI:137740"/>
        <dbReference type="ChEBI" id="CHEBI:137748"/>
        <dbReference type="EC" id="2.3.1.191"/>
    </reaction>
</comment>
<keyword evidence="5 7" id="KW-0443">Lipid metabolism</keyword>
<comment type="function">
    <text evidence="7">Catalyzes the N-acylation of UDP-3-O-acylglucosamine using 3-hydroxyacyl-ACP as the acyl donor. Is involved in the biosynthesis of lipid A, a phosphorylated glycolipid that anchors the lipopolysaccharide to the outer membrane of the cell.</text>
</comment>
<dbReference type="GO" id="GO:0016410">
    <property type="term" value="F:N-acyltransferase activity"/>
    <property type="evidence" value="ECO:0007669"/>
    <property type="project" value="InterPro"/>
</dbReference>
<feature type="active site" description="Proton acceptor" evidence="7">
    <location>
        <position position="246"/>
    </location>
</feature>
<dbReference type="Pfam" id="PF04613">
    <property type="entry name" value="LpxD"/>
    <property type="match status" value="1"/>
</dbReference>
<dbReference type="PANTHER" id="PTHR43378:SF2">
    <property type="entry name" value="UDP-3-O-ACYLGLUCOSAMINE N-ACYLTRANSFERASE 1, MITOCHONDRIAL-RELATED"/>
    <property type="match status" value="1"/>
</dbReference>
<evidence type="ECO:0000256" key="6">
    <source>
        <dbReference type="ARBA" id="ARBA00023315"/>
    </source>
</evidence>
<comment type="pathway">
    <text evidence="7">Bacterial outer membrane biogenesis; LPS lipid A biosynthesis.</text>
</comment>
<comment type="similarity">
    <text evidence="7">Belongs to the transferase hexapeptide repeat family. LpxD subfamily.</text>
</comment>
<reference evidence="10" key="1">
    <citation type="journal article" date="2020" name="mSystems">
        <title>Genome- and Community-Level Interaction Insights into Carbon Utilization and Element Cycling Functions of Hydrothermarchaeota in Hydrothermal Sediment.</title>
        <authorList>
            <person name="Zhou Z."/>
            <person name="Liu Y."/>
            <person name="Xu W."/>
            <person name="Pan J."/>
            <person name="Luo Z.H."/>
            <person name="Li M."/>
        </authorList>
    </citation>
    <scope>NUCLEOTIDE SEQUENCE [LARGE SCALE GENOMIC DNA]</scope>
    <source>
        <strain evidence="10">SpSt-1181</strain>
    </source>
</reference>
<feature type="coiled-coil region" evidence="8">
    <location>
        <begin position="323"/>
        <end position="350"/>
    </location>
</feature>
<feature type="domain" description="UDP-3-O-[3-hydroxymyristoyl] glucosamine N-acyltransferase non-repeat region" evidence="9">
    <location>
        <begin position="25"/>
        <end position="92"/>
    </location>
</feature>
<evidence type="ECO:0000256" key="7">
    <source>
        <dbReference type="HAMAP-Rule" id="MF_00523"/>
    </source>
</evidence>
<accession>A0A831SMF6</accession>
<dbReference type="InterPro" id="IPR007691">
    <property type="entry name" value="LpxD"/>
</dbReference>
<dbReference type="AlphaFoldDB" id="A0A831SMF6"/>
<keyword evidence="8" id="KW-0175">Coiled coil</keyword>
<keyword evidence="1 7" id="KW-0444">Lipid biosynthesis</keyword>
<evidence type="ECO:0000259" key="9">
    <source>
        <dbReference type="Pfam" id="PF04613"/>
    </source>
</evidence>
<evidence type="ECO:0000256" key="2">
    <source>
        <dbReference type="ARBA" id="ARBA00022556"/>
    </source>
</evidence>
<comment type="subunit">
    <text evidence="7">Homotrimer.</text>
</comment>